<dbReference type="AlphaFoldDB" id="Q75DD0"/>
<dbReference type="GO" id="GO:0006338">
    <property type="term" value="P:chromatin remodeling"/>
    <property type="evidence" value="ECO:0007669"/>
    <property type="project" value="EnsemblFungi"/>
</dbReference>
<feature type="domain" description="PWWP" evidence="2">
    <location>
        <begin position="8"/>
        <end position="108"/>
    </location>
</feature>
<dbReference type="OMA" id="WPAMIIP"/>
<dbReference type="GO" id="GO:0016887">
    <property type="term" value="F:ATP hydrolysis activity"/>
    <property type="evidence" value="ECO:0007669"/>
    <property type="project" value="EnsemblFungi"/>
</dbReference>
<feature type="compositionally biased region" description="Basic and acidic residues" evidence="1">
    <location>
        <begin position="224"/>
        <end position="235"/>
    </location>
</feature>
<feature type="region of interest" description="Disordered" evidence="1">
    <location>
        <begin position="154"/>
        <end position="305"/>
    </location>
</feature>
<gene>
    <name evidence="3" type="ORF">AGOS_ABR097C</name>
</gene>
<feature type="compositionally biased region" description="Acidic residues" evidence="1">
    <location>
        <begin position="249"/>
        <end position="266"/>
    </location>
</feature>
<feature type="compositionally biased region" description="Basic residues" evidence="1">
    <location>
        <begin position="206"/>
        <end position="223"/>
    </location>
</feature>
<dbReference type="GO" id="GO:0007062">
    <property type="term" value="P:sister chromatid cohesion"/>
    <property type="evidence" value="ECO:0007669"/>
    <property type="project" value="EnsemblFungi"/>
</dbReference>
<dbReference type="Pfam" id="PF00855">
    <property type="entry name" value="PWWP"/>
    <property type="match status" value="1"/>
</dbReference>
<dbReference type="Gene3D" id="2.30.30.140">
    <property type="match status" value="1"/>
</dbReference>
<dbReference type="KEGG" id="ago:AGOS_ABR097C"/>
<dbReference type="GeneID" id="4619147"/>
<name>Q75DD0_EREGS</name>
<dbReference type="GO" id="GO:0036437">
    <property type="term" value="C:Isw1b complex"/>
    <property type="evidence" value="ECO:0007669"/>
    <property type="project" value="EnsemblFungi"/>
</dbReference>
<dbReference type="EMBL" id="AE016815">
    <property type="protein sequence ID" value="AAS50867.2"/>
    <property type="molecule type" value="Genomic_DNA"/>
</dbReference>
<dbReference type="SUPFAM" id="SSF63748">
    <property type="entry name" value="Tudor/PWWP/MBT"/>
    <property type="match status" value="1"/>
</dbReference>
<dbReference type="FunCoup" id="Q75DD0">
    <property type="interactions" value="154"/>
</dbReference>
<sequence>MPTHLYQPTDIVLAKVKGYPSWPAMIIPQEIIPPNVIKLHRRSQRQQEEADDEGNEDENEDESKYIIYSDLLKFRKFERVQSSYCLKFLCDDTYTWVKAQDITLLSTERCREWLDRSGSGKRQHKNKKLIQAYEMASKGSGEIDVWEFVEYGSAGRPEEDEEEYVDESPAGDDDDAEELQEFGEDEMLDDDDDDDDDDDEMEDRQKRKTRSAVRPTRSSKRQRAAREKVQQERPLRRTRSTRARAEPAPDSDDFDEEMDEESEEVDIPSRSSTRRHTRRTSPADKKQISNGKKAAAEPERYRYEDDEDWQLVGKGPQDLTVHSSNPLVNRLSQKKNLELHNELKLDLQDKLLMTNKLLMEAILNSHATQEEFEVILDELDIALGMKGTHNELITVFLGNNELLANFRALFNLKQPALKEFGLWDKFMGIFSDIYGFAYVPEQKPWTLHIDADADTASETVPDGITDDKP</sequence>
<feature type="compositionally biased region" description="Acidic residues" evidence="1">
    <location>
        <begin position="49"/>
        <end position="60"/>
    </location>
</feature>
<dbReference type="HOGENOM" id="CLU_031574_0_0_1"/>
<dbReference type="eggNOG" id="ENOG502QTTV">
    <property type="taxonomic scope" value="Eukaryota"/>
</dbReference>
<reference evidence="3 4" key="1">
    <citation type="journal article" date="2004" name="Science">
        <title>The Ashbya gossypii genome as a tool for mapping the ancient Saccharomyces cerevisiae genome.</title>
        <authorList>
            <person name="Dietrich F.S."/>
            <person name="Voegeli S."/>
            <person name="Brachat S."/>
            <person name="Lerch A."/>
            <person name="Gates K."/>
            <person name="Steiner S."/>
            <person name="Mohr C."/>
            <person name="Pohlmann R."/>
            <person name="Luedi P."/>
            <person name="Choi S."/>
            <person name="Wing R.A."/>
            <person name="Flavier A."/>
            <person name="Gaffney T.D."/>
            <person name="Philippsen P."/>
        </authorList>
    </citation>
    <scope>NUCLEOTIDE SEQUENCE [LARGE SCALE GENOMIC DNA]</scope>
    <source>
        <strain evidence="4">ATCC 10895 / CBS 109.51 / FGSC 9923 / NRRL Y-1056</strain>
    </source>
</reference>
<feature type="compositionally biased region" description="Acidic residues" evidence="1">
    <location>
        <begin position="158"/>
        <end position="202"/>
    </location>
</feature>
<dbReference type="Proteomes" id="UP000000591">
    <property type="component" value="Chromosome II"/>
</dbReference>
<dbReference type="CDD" id="cd05840">
    <property type="entry name" value="PWWP_ScIOC4-like"/>
    <property type="match status" value="1"/>
</dbReference>
<keyword evidence="4" id="KW-1185">Reference proteome</keyword>
<dbReference type="GO" id="GO:0003677">
    <property type="term" value="F:DNA binding"/>
    <property type="evidence" value="ECO:0007669"/>
    <property type="project" value="EnsemblFungi"/>
</dbReference>
<evidence type="ECO:0000259" key="2">
    <source>
        <dbReference type="PROSITE" id="PS50812"/>
    </source>
</evidence>
<organism evidence="3 4">
    <name type="scientific">Eremothecium gossypii (strain ATCC 10895 / CBS 109.51 / FGSC 9923 / NRRL Y-1056)</name>
    <name type="common">Yeast</name>
    <name type="synonym">Ashbya gossypii</name>
    <dbReference type="NCBI Taxonomy" id="284811"/>
    <lineage>
        <taxon>Eukaryota</taxon>
        <taxon>Fungi</taxon>
        <taxon>Dikarya</taxon>
        <taxon>Ascomycota</taxon>
        <taxon>Saccharomycotina</taxon>
        <taxon>Saccharomycetes</taxon>
        <taxon>Saccharomycetales</taxon>
        <taxon>Saccharomycetaceae</taxon>
        <taxon>Eremothecium</taxon>
    </lineage>
</organism>
<evidence type="ECO:0000256" key="1">
    <source>
        <dbReference type="SAM" id="MobiDB-lite"/>
    </source>
</evidence>
<dbReference type="OrthoDB" id="62853at2759"/>
<evidence type="ECO:0000313" key="4">
    <source>
        <dbReference type="Proteomes" id="UP000000591"/>
    </source>
</evidence>
<reference evidence="4" key="2">
    <citation type="journal article" date="2013" name="G3 (Bethesda)">
        <title>Genomes of Ashbya fungi isolated from insects reveal four mating-type loci, numerous translocations, lack of transposons, and distinct gene duplications.</title>
        <authorList>
            <person name="Dietrich F.S."/>
            <person name="Voegeli S."/>
            <person name="Kuo S."/>
            <person name="Philippsen P."/>
        </authorList>
    </citation>
    <scope>GENOME REANNOTATION</scope>
    <source>
        <strain evidence="4">ATCC 10895 / CBS 109.51 / FGSC 9923 / NRRL Y-1056</strain>
    </source>
</reference>
<accession>Q75DD0</accession>
<dbReference type="PROSITE" id="PS50812">
    <property type="entry name" value="PWWP"/>
    <property type="match status" value="1"/>
</dbReference>
<protein>
    <submittedName>
        <fullName evidence="3">ABR097Cp</fullName>
    </submittedName>
</protein>
<dbReference type="STRING" id="284811.Q75DD0"/>
<feature type="region of interest" description="Disordered" evidence="1">
    <location>
        <begin position="41"/>
        <end position="60"/>
    </location>
</feature>
<dbReference type="RefSeq" id="NP_983043.2">
    <property type="nucleotide sequence ID" value="NM_208396.2"/>
</dbReference>
<dbReference type="InParanoid" id="Q75DD0"/>
<proteinExistence type="predicted"/>
<dbReference type="InterPro" id="IPR035503">
    <property type="entry name" value="IOC4-like_PWWP"/>
</dbReference>
<dbReference type="SMART" id="SM00293">
    <property type="entry name" value="PWWP"/>
    <property type="match status" value="1"/>
</dbReference>
<feature type="compositionally biased region" description="Basic and acidic residues" evidence="1">
    <location>
        <begin position="294"/>
        <end position="303"/>
    </location>
</feature>
<dbReference type="InterPro" id="IPR000313">
    <property type="entry name" value="PWWP_dom"/>
</dbReference>
<evidence type="ECO:0000313" key="3">
    <source>
        <dbReference type="EMBL" id="AAS50867.2"/>
    </source>
</evidence>